<dbReference type="SUPFAM" id="SSF50044">
    <property type="entry name" value="SH3-domain"/>
    <property type="match status" value="1"/>
</dbReference>
<feature type="domain" description="SH3b" evidence="3">
    <location>
        <begin position="43"/>
        <end position="106"/>
    </location>
</feature>
<comment type="caution">
    <text evidence="4">The sequence shown here is derived from an EMBL/GenBank/DDBJ whole genome shotgun (WGS) entry which is preliminary data.</text>
</comment>
<evidence type="ECO:0000256" key="1">
    <source>
        <dbReference type="SAM" id="MobiDB-lite"/>
    </source>
</evidence>
<reference evidence="4 5" key="1">
    <citation type="submission" date="2021-03" db="EMBL/GenBank/DDBJ databases">
        <title>Sequencing the genomes of 1000 actinobacteria strains.</title>
        <authorList>
            <person name="Klenk H.-P."/>
        </authorList>
    </citation>
    <scope>NUCLEOTIDE SEQUENCE [LARGE SCALE GENOMIC DNA]</scope>
    <source>
        <strain evidence="4 5">DSM 15797</strain>
    </source>
</reference>
<dbReference type="EMBL" id="JAGIOF010000001">
    <property type="protein sequence ID" value="MBP2385561.1"/>
    <property type="molecule type" value="Genomic_DNA"/>
</dbReference>
<dbReference type="RefSeq" id="WP_209996411.1">
    <property type="nucleotide sequence ID" value="NZ_BAAAJY010000007.1"/>
</dbReference>
<feature type="domain" description="SH3b" evidence="3">
    <location>
        <begin position="328"/>
        <end position="390"/>
    </location>
</feature>
<dbReference type="Pfam" id="PF26571">
    <property type="entry name" value="VldE"/>
    <property type="match status" value="1"/>
</dbReference>
<evidence type="ECO:0000256" key="2">
    <source>
        <dbReference type="SAM" id="SignalP"/>
    </source>
</evidence>
<keyword evidence="2" id="KW-0732">Signal</keyword>
<dbReference type="InterPro" id="IPR058593">
    <property type="entry name" value="ARB_07466-like_C"/>
</dbReference>
<dbReference type="PANTHER" id="PTHR34408:SF1">
    <property type="entry name" value="GLYCOSYL HYDROLASE FAMILY 19 DOMAIN-CONTAINING PROTEIN HI_1415"/>
    <property type="match status" value="1"/>
</dbReference>
<evidence type="ECO:0000313" key="5">
    <source>
        <dbReference type="Proteomes" id="UP001296993"/>
    </source>
</evidence>
<organism evidence="4 5">
    <name type="scientific">Paeniglutamicibacter kerguelensis</name>
    <dbReference type="NCBI Taxonomy" id="254788"/>
    <lineage>
        <taxon>Bacteria</taxon>
        <taxon>Bacillati</taxon>
        <taxon>Actinomycetota</taxon>
        <taxon>Actinomycetes</taxon>
        <taxon>Micrococcales</taxon>
        <taxon>Micrococcaceae</taxon>
        <taxon>Paeniglutamicibacter</taxon>
    </lineage>
</organism>
<evidence type="ECO:0000313" key="4">
    <source>
        <dbReference type="EMBL" id="MBP2385561.1"/>
    </source>
</evidence>
<sequence length="524" mass="56833">MKRKHLGVVLVLAVSLIGGPTVVAAAQLPAPVLSTSANAKLAPAKAVKRTTAKLNLRKSARISSASLVLVPKNTTLTILKVSGKWHQVKYKSKTGWVSGDYLTKHSTDKAKVYNYTKGYTTLRARASPSSSAIISVHRRSKVEVISKSGSWVKVKASGKTGFVPSSALVRLNPSVVNRWVNGKRKVYVKASSSSKSLGTLSSSTKVEWFRTSGSWQQVKTATGVGWVPSKYLSTKAIKPSVPDIKPASPKPPTVRPPELNYSTPRWTTNSVNVRIDAGTNFKSHGVIPAGEKVLQARSAGGWANVKTSKGAGWVTEQYLSEVEYKPVEVQYRWASGNINLRAGNSTAYKVLGVVPSGEKVTILESNNGWARVISSKGIGWMSETLLSKNMIARLQPDTLAVMDAVRARFQTLISSIGGIRSGSVGHSAGKAADIMIKDYRNPINVAKGNEVAQFLINNRSSLGVSYLIWQDKIWLGPAKGWEEYSKSGRYGQQFSGNWNDTTLHMDHIHVETYGDSGNRAPLFN</sequence>
<protein>
    <submittedName>
        <fullName evidence="4">Uncharacterized protein YgiM (DUF1202 family)</fullName>
    </submittedName>
</protein>
<name>A0ABS4XB18_9MICC</name>
<keyword evidence="5" id="KW-1185">Reference proteome</keyword>
<proteinExistence type="predicted"/>
<dbReference type="SMART" id="SM00287">
    <property type="entry name" value="SH3b"/>
    <property type="match status" value="5"/>
</dbReference>
<feature type="chain" id="PRO_5045406502" evidence="2">
    <location>
        <begin position="26"/>
        <end position="524"/>
    </location>
</feature>
<feature type="domain" description="SH3b" evidence="3">
    <location>
        <begin position="110"/>
        <end position="172"/>
    </location>
</feature>
<gene>
    <name evidence="4" type="ORF">JOF47_001072</name>
</gene>
<dbReference type="Pfam" id="PF08239">
    <property type="entry name" value="SH3_3"/>
    <property type="match status" value="4"/>
</dbReference>
<accession>A0ABS4XB18</accession>
<dbReference type="PROSITE" id="PS51781">
    <property type="entry name" value="SH3B"/>
    <property type="match status" value="3"/>
</dbReference>
<dbReference type="PANTHER" id="PTHR34408">
    <property type="entry name" value="FAMILY PROTEIN, PUTATIVE-RELATED"/>
    <property type="match status" value="1"/>
</dbReference>
<dbReference type="Gene3D" id="2.30.30.40">
    <property type="entry name" value="SH3 Domains"/>
    <property type="match status" value="5"/>
</dbReference>
<dbReference type="InterPro" id="IPR036028">
    <property type="entry name" value="SH3-like_dom_sf"/>
</dbReference>
<dbReference type="Proteomes" id="UP001296993">
    <property type="component" value="Unassembled WGS sequence"/>
</dbReference>
<feature type="signal peptide" evidence="2">
    <location>
        <begin position="1"/>
        <end position="25"/>
    </location>
</feature>
<feature type="region of interest" description="Disordered" evidence="1">
    <location>
        <begin position="242"/>
        <end position="265"/>
    </location>
</feature>
<evidence type="ECO:0000259" key="3">
    <source>
        <dbReference type="PROSITE" id="PS51781"/>
    </source>
</evidence>
<dbReference type="InterPro" id="IPR003646">
    <property type="entry name" value="SH3-like_bac-type"/>
</dbReference>
<dbReference type="InterPro" id="IPR052354">
    <property type="entry name" value="Cell_Wall_Dynamics_Protein"/>
</dbReference>